<evidence type="ECO:0000313" key="2">
    <source>
        <dbReference type="EMBL" id="KAJ0223582.1"/>
    </source>
</evidence>
<feature type="region of interest" description="Disordered" evidence="1">
    <location>
        <begin position="52"/>
        <end position="75"/>
    </location>
</feature>
<dbReference type="Gramene" id="rna-gnl|WGS:NBSK|LSAT_2X113920_mrna">
    <property type="protein sequence ID" value="cds-PLY68931.1"/>
    <property type="gene ID" value="gene-LSAT_2X113920"/>
</dbReference>
<dbReference type="AlphaFoldDB" id="A0A9R1WBG6"/>
<evidence type="ECO:0000313" key="3">
    <source>
        <dbReference type="Proteomes" id="UP000235145"/>
    </source>
</evidence>
<organism evidence="2 3">
    <name type="scientific">Lactuca sativa</name>
    <name type="common">Garden lettuce</name>
    <dbReference type="NCBI Taxonomy" id="4236"/>
    <lineage>
        <taxon>Eukaryota</taxon>
        <taxon>Viridiplantae</taxon>
        <taxon>Streptophyta</taxon>
        <taxon>Embryophyta</taxon>
        <taxon>Tracheophyta</taxon>
        <taxon>Spermatophyta</taxon>
        <taxon>Magnoliopsida</taxon>
        <taxon>eudicotyledons</taxon>
        <taxon>Gunneridae</taxon>
        <taxon>Pentapetalae</taxon>
        <taxon>asterids</taxon>
        <taxon>campanulids</taxon>
        <taxon>Asterales</taxon>
        <taxon>Asteraceae</taxon>
        <taxon>Cichorioideae</taxon>
        <taxon>Cichorieae</taxon>
        <taxon>Lactucinae</taxon>
        <taxon>Lactuca</taxon>
    </lineage>
</organism>
<proteinExistence type="predicted"/>
<dbReference type="PANTHER" id="PTHR34130">
    <property type="entry name" value="OS08G0243800 PROTEIN"/>
    <property type="match status" value="1"/>
</dbReference>
<dbReference type="Proteomes" id="UP000235145">
    <property type="component" value="Unassembled WGS sequence"/>
</dbReference>
<keyword evidence="3" id="KW-1185">Reference proteome</keyword>
<feature type="compositionally biased region" description="Basic and acidic residues" evidence="1">
    <location>
        <begin position="52"/>
        <end position="62"/>
    </location>
</feature>
<sequence>MAKADDTLSQADLQIHHDTTFSEEISQSFIQEFFGFSNEEWSHTTSFDISPEHDNFGRKLDSSKPPISDDDVNKPTAKVKETNPIFRSSSSSFKYMRRKTVSRPSTSRSMSVTVMERSRMASKSNSRWQVFMFGLGSGKFPTKMDLSDIKSRQLRRRSTPEMDLGDVIKSRQPHDQRSGKKAWWRFVDILGCGGGFVRDAVVAF</sequence>
<reference evidence="2 3" key="1">
    <citation type="journal article" date="2017" name="Nat. Commun.">
        <title>Genome assembly with in vitro proximity ligation data and whole-genome triplication in lettuce.</title>
        <authorList>
            <person name="Reyes-Chin-Wo S."/>
            <person name="Wang Z."/>
            <person name="Yang X."/>
            <person name="Kozik A."/>
            <person name="Arikit S."/>
            <person name="Song C."/>
            <person name="Xia L."/>
            <person name="Froenicke L."/>
            <person name="Lavelle D.O."/>
            <person name="Truco M.J."/>
            <person name="Xia R."/>
            <person name="Zhu S."/>
            <person name="Xu C."/>
            <person name="Xu H."/>
            <person name="Xu X."/>
            <person name="Cox K."/>
            <person name="Korf I."/>
            <person name="Meyers B.C."/>
            <person name="Michelmore R.W."/>
        </authorList>
    </citation>
    <scope>NUCLEOTIDE SEQUENCE [LARGE SCALE GENOMIC DNA]</scope>
    <source>
        <strain evidence="3">cv. Salinas</strain>
        <tissue evidence="2">Seedlings</tissue>
    </source>
</reference>
<accession>A0A9R1WBG6</accession>
<gene>
    <name evidence="2" type="ORF">LSAT_V11C200092420</name>
</gene>
<protein>
    <submittedName>
        <fullName evidence="2">Uncharacterized protein</fullName>
    </submittedName>
</protein>
<name>A0A9R1WBG6_LACSA</name>
<dbReference type="PANTHER" id="PTHR34130:SF5">
    <property type="entry name" value="OS08G0243800 PROTEIN"/>
    <property type="match status" value="1"/>
</dbReference>
<dbReference type="EMBL" id="NBSK02000002">
    <property type="protein sequence ID" value="KAJ0223582.1"/>
    <property type="molecule type" value="Genomic_DNA"/>
</dbReference>
<comment type="caution">
    <text evidence="2">The sequence shown here is derived from an EMBL/GenBank/DDBJ whole genome shotgun (WGS) entry which is preliminary data.</text>
</comment>
<evidence type="ECO:0000256" key="1">
    <source>
        <dbReference type="SAM" id="MobiDB-lite"/>
    </source>
</evidence>